<dbReference type="EMBL" id="LXQE01000196">
    <property type="protein sequence ID" value="RCJ29564.1"/>
    <property type="molecule type" value="Genomic_DNA"/>
</dbReference>
<evidence type="ECO:0000256" key="1">
    <source>
        <dbReference type="ARBA" id="ARBA00007788"/>
    </source>
</evidence>
<feature type="domain" description="RNA polymerase sigma-70 region 2" evidence="8">
    <location>
        <begin position="85"/>
        <end position="155"/>
    </location>
</feature>
<gene>
    <name evidence="10" type="ORF">A6769_35525</name>
</gene>
<dbReference type="PANTHER" id="PTHR30603">
    <property type="entry name" value="RNA POLYMERASE SIGMA FACTOR RPO"/>
    <property type="match status" value="1"/>
</dbReference>
<evidence type="ECO:0000256" key="3">
    <source>
        <dbReference type="ARBA" id="ARBA00023082"/>
    </source>
</evidence>
<evidence type="ECO:0000256" key="2">
    <source>
        <dbReference type="ARBA" id="ARBA00023015"/>
    </source>
</evidence>
<dbReference type="AlphaFoldDB" id="A0A367R1Z1"/>
<dbReference type="InterPro" id="IPR000943">
    <property type="entry name" value="RNA_pol_sigma70"/>
</dbReference>
<dbReference type="NCBIfam" id="TIGR02937">
    <property type="entry name" value="sigma70-ECF"/>
    <property type="match status" value="1"/>
</dbReference>
<accession>A0A367R1Z1</accession>
<dbReference type="SUPFAM" id="SSF88659">
    <property type="entry name" value="Sigma3 and sigma4 domains of RNA polymerase sigma factors"/>
    <property type="match status" value="2"/>
</dbReference>
<dbReference type="Gene3D" id="1.20.120.1810">
    <property type="match status" value="1"/>
</dbReference>
<keyword evidence="2" id="KW-0805">Transcription regulation</keyword>
<dbReference type="GO" id="GO:0016987">
    <property type="term" value="F:sigma factor activity"/>
    <property type="evidence" value="ECO:0007669"/>
    <property type="project" value="UniProtKB-KW"/>
</dbReference>
<dbReference type="InterPro" id="IPR007630">
    <property type="entry name" value="RNA_pol_sigma70_r4"/>
</dbReference>
<organism evidence="10 11">
    <name type="scientific">Nostoc punctiforme NIES-2108</name>
    <dbReference type="NCBI Taxonomy" id="1356359"/>
    <lineage>
        <taxon>Bacteria</taxon>
        <taxon>Bacillati</taxon>
        <taxon>Cyanobacteriota</taxon>
        <taxon>Cyanophyceae</taxon>
        <taxon>Nostocales</taxon>
        <taxon>Nostocaceae</taxon>
        <taxon>Nostoc</taxon>
    </lineage>
</organism>
<evidence type="ECO:0000259" key="8">
    <source>
        <dbReference type="Pfam" id="PF04542"/>
    </source>
</evidence>
<evidence type="ECO:0000259" key="6">
    <source>
        <dbReference type="Pfam" id="PF00140"/>
    </source>
</evidence>
<name>A0A367R1Z1_NOSPU</name>
<comment type="similarity">
    <text evidence="1">Belongs to the sigma-70 factor family.</text>
</comment>
<dbReference type="InterPro" id="IPR009042">
    <property type="entry name" value="RNA_pol_sigma70_r1_2"/>
</dbReference>
<protein>
    <submittedName>
        <fullName evidence="10">RNA polymerase subunit sigma</fullName>
    </submittedName>
</protein>
<dbReference type="GO" id="GO:0006352">
    <property type="term" value="P:DNA-templated transcription initiation"/>
    <property type="evidence" value="ECO:0007669"/>
    <property type="project" value="InterPro"/>
</dbReference>
<keyword evidence="3" id="KW-0731">Sigma factor</keyword>
<dbReference type="InterPro" id="IPR036388">
    <property type="entry name" value="WH-like_DNA-bd_sf"/>
</dbReference>
<evidence type="ECO:0000256" key="4">
    <source>
        <dbReference type="ARBA" id="ARBA00023125"/>
    </source>
</evidence>
<sequence>MPSLTTDSVRSYLKEIGRYPLLAPDQEITLARLVQQMMAIEEQRSNLALQLNREPTARELATLLGQTEAEVQSIVQQGQKAKQKMVTANLRLVVSVAKKYQNHNLDFLDLLQEGALGLQRGIEKFDPNKGYKLSTYTYWWITQSITRAIADKSRTIRLPIHINEKLNKIRRIQQQLSQSLGRPPVVAEIAESLNLLPSQIRDYLQVSKSPVSLEMRVGDEGESELVDILPMDSISLDEQITLELLHQDLSELLALLKPRQREVLTLRFGLEDNQELTLSQVAKRLNQSLETIRKTEHLALKILRSHQNKIKDYLLN</sequence>
<dbReference type="SUPFAM" id="SSF88946">
    <property type="entry name" value="Sigma2 domain of RNA polymerase sigma factors"/>
    <property type="match status" value="1"/>
</dbReference>
<dbReference type="Proteomes" id="UP000252085">
    <property type="component" value="Unassembled WGS sequence"/>
</dbReference>
<dbReference type="InterPro" id="IPR013324">
    <property type="entry name" value="RNA_pol_sigma_r3/r4-like"/>
</dbReference>
<dbReference type="InterPro" id="IPR013325">
    <property type="entry name" value="RNA_pol_sigma_r2"/>
</dbReference>
<evidence type="ECO:0000256" key="5">
    <source>
        <dbReference type="ARBA" id="ARBA00023163"/>
    </source>
</evidence>
<dbReference type="InterPro" id="IPR007627">
    <property type="entry name" value="RNA_pol_sigma70_r2"/>
</dbReference>
<dbReference type="PANTHER" id="PTHR30603:SF60">
    <property type="entry name" value="RNA POLYMERASE SIGMA FACTOR RPOD"/>
    <property type="match status" value="1"/>
</dbReference>
<feature type="domain" description="RNA polymerase sigma-70 region 3" evidence="7">
    <location>
        <begin position="164"/>
        <end position="235"/>
    </location>
</feature>
<dbReference type="CDD" id="cd06171">
    <property type="entry name" value="Sigma70_r4"/>
    <property type="match status" value="1"/>
</dbReference>
<feature type="domain" description="RNA polymerase sigma-70 region 1.2" evidence="6">
    <location>
        <begin position="7"/>
        <end position="38"/>
    </location>
</feature>
<feature type="domain" description="RNA polymerase sigma-70 region 4" evidence="9">
    <location>
        <begin position="252"/>
        <end position="304"/>
    </location>
</feature>
<evidence type="ECO:0000313" key="11">
    <source>
        <dbReference type="Proteomes" id="UP000252085"/>
    </source>
</evidence>
<dbReference type="Pfam" id="PF00140">
    <property type="entry name" value="Sigma70_r1_2"/>
    <property type="match status" value="1"/>
</dbReference>
<dbReference type="Pfam" id="PF04542">
    <property type="entry name" value="Sigma70_r2"/>
    <property type="match status" value="1"/>
</dbReference>
<comment type="caution">
    <text evidence="10">The sequence shown here is derived from an EMBL/GenBank/DDBJ whole genome shotgun (WGS) entry which is preliminary data.</text>
</comment>
<dbReference type="InterPro" id="IPR007624">
    <property type="entry name" value="RNA_pol_sigma70_r3"/>
</dbReference>
<dbReference type="InterPro" id="IPR050239">
    <property type="entry name" value="Sigma-70_RNA_pol_init_factors"/>
</dbReference>
<keyword evidence="5" id="KW-0804">Transcription</keyword>
<dbReference type="Gene3D" id="1.10.10.10">
    <property type="entry name" value="Winged helix-like DNA-binding domain superfamily/Winged helix DNA-binding domain"/>
    <property type="match status" value="2"/>
</dbReference>
<proteinExistence type="inferred from homology"/>
<dbReference type="Pfam" id="PF04545">
    <property type="entry name" value="Sigma70_r4"/>
    <property type="match status" value="1"/>
</dbReference>
<keyword evidence="4" id="KW-0238">DNA-binding</keyword>
<dbReference type="PRINTS" id="PR00046">
    <property type="entry name" value="SIGMA70FCT"/>
</dbReference>
<evidence type="ECO:0000313" key="10">
    <source>
        <dbReference type="EMBL" id="RCJ29564.1"/>
    </source>
</evidence>
<dbReference type="NCBIfam" id="TIGR02997">
    <property type="entry name" value="Sig70-cyanoRpoD"/>
    <property type="match status" value="1"/>
</dbReference>
<evidence type="ECO:0000259" key="7">
    <source>
        <dbReference type="Pfam" id="PF04539"/>
    </source>
</evidence>
<evidence type="ECO:0000259" key="9">
    <source>
        <dbReference type="Pfam" id="PF04545"/>
    </source>
</evidence>
<reference evidence="10 11" key="1">
    <citation type="submission" date="2016-04" db="EMBL/GenBank/DDBJ databases">
        <authorList>
            <person name="Evans L.H."/>
            <person name="Alamgir A."/>
            <person name="Owens N."/>
            <person name="Weber N.D."/>
            <person name="Virtaneva K."/>
            <person name="Barbian K."/>
            <person name="Babar A."/>
            <person name="Rosenke K."/>
        </authorList>
    </citation>
    <scope>NUCLEOTIDE SEQUENCE [LARGE SCALE GENOMIC DNA]</scope>
    <source>
        <strain evidence="10">NIES-2108</strain>
    </source>
</reference>
<dbReference type="InterPro" id="IPR017848">
    <property type="entry name" value="RNA_pol_sigma_RpoD/SigA_cyanob"/>
</dbReference>
<dbReference type="Pfam" id="PF04539">
    <property type="entry name" value="Sigma70_r3"/>
    <property type="match status" value="1"/>
</dbReference>
<dbReference type="InterPro" id="IPR014284">
    <property type="entry name" value="RNA_pol_sigma-70_dom"/>
</dbReference>
<dbReference type="GO" id="GO:0003677">
    <property type="term" value="F:DNA binding"/>
    <property type="evidence" value="ECO:0007669"/>
    <property type="project" value="UniProtKB-KW"/>
</dbReference>